<gene>
    <name evidence="3" type="ORF">THRCLA_22918</name>
</gene>
<dbReference type="GO" id="GO:0090374">
    <property type="term" value="P:oligopeptide export from mitochondrion"/>
    <property type="evidence" value="ECO:0007669"/>
    <property type="project" value="TreeGrafter"/>
</dbReference>
<dbReference type="SUPFAM" id="SSF52540">
    <property type="entry name" value="P-loop containing nucleoside triphosphate hydrolases"/>
    <property type="match status" value="1"/>
</dbReference>
<evidence type="ECO:0000256" key="2">
    <source>
        <dbReference type="SAM" id="SignalP"/>
    </source>
</evidence>
<keyword evidence="2" id="KW-0732">Signal</keyword>
<feature type="compositionally biased region" description="Low complexity" evidence="1">
    <location>
        <begin position="141"/>
        <end position="154"/>
    </location>
</feature>
<reference evidence="3 4" key="1">
    <citation type="journal article" date="2014" name="Genome Biol. Evol.">
        <title>The secreted proteins of Achlya hypogyna and Thraustotheca clavata identify the ancestral oomycete secretome and reveal gene acquisitions by horizontal gene transfer.</title>
        <authorList>
            <person name="Misner I."/>
            <person name="Blouin N."/>
            <person name="Leonard G."/>
            <person name="Richards T.A."/>
            <person name="Lane C.E."/>
        </authorList>
    </citation>
    <scope>NUCLEOTIDE SEQUENCE [LARGE SCALE GENOMIC DNA]</scope>
    <source>
        <strain evidence="3 4">ATCC 34112</strain>
    </source>
</reference>
<sequence length="173" mass="19369">MYICAAVLMFCCSLLLLDEATSALDPETEASIVMTLERLVKSLDMMVVSVTHRIATTQNADMIYVMIQGEIVERGTYNELILQPDSLFSELAKTKQPDRKRSIRFGSRASENDSVMTSAAVERLTRDLENKSFLEERVRSRSQGGRNRSQNGSQLREGDGQRLSGNNKGFLVL</sequence>
<evidence type="ECO:0000313" key="4">
    <source>
        <dbReference type="Proteomes" id="UP000243217"/>
    </source>
</evidence>
<dbReference type="Gene3D" id="3.40.50.300">
    <property type="entry name" value="P-loop containing nucleotide triphosphate hydrolases"/>
    <property type="match status" value="1"/>
</dbReference>
<feature type="region of interest" description="Disordered" evidence="1">
    <location>
        <begin position="137"/>
        <end position="173"/>
    </location>
</feature>
<dbReference type="OrthoDB" id="6500128at2759"/>
<dbReference type="PANTHER" id="PTHR43394">
    <property type="entry name" value="ATP-DEPENDENT PERMEASE MDL1, MITOCHONDRIAL"/>
    <property type="match status" value="1"/>
</dbReference>
<name>A0A1V9YNU5_9STRA</name>
<dbReference type="InterPro" id="IPR027417">
    <property type="entry name" value="P-loop_NTPase"/>
</dbReference>
<organism evidence="3 4">
    <name type="scientific">Thraustotheca clavata</name>
    <dbReference type="NCBI Taxonomy" id="74557"/>
    <lineage>
        <taxon>Eukaryota</taxon>
        <taxon>Sar</taxon>
        <taxon>Stramenopiles</taxon>
        <taxon>Oomycota</taxon>
        <taxon>Saprolegniomycetes</taxon>
        <taxon>Saprolegniales</taxon>
        <taxon>Achlyaceae</taxon>
        <taxon>Thraustotheca</taxon>
    </lineage>
</organism>
<dbReference type="InterPro" id="IPR039421">
    <property type="entry name" value="Type_1_exporter"/>
</dbReference>
<dbReference type="GO" id="GO:0015421">
    <property type="term" value="F:ABC-type oligopeptide transporter activity"/>
    <property type="evidence" value="ECO:0007669"/>
    <property type="project" value="TreeGrafter"/>
</dbReference>
<dbReference type="GO" id="GO:0005743">
    <property type="term" value="C:mitochondrial inner membrane"/>
    <property type="evidence" value="ECO:0007669"/>
    <property type="project" value="TreeGrafter"/>
</dbReference>
<feature type="signal peptide" evidence="2">
    <location>
        <begin position="1"/>
        <end position="23"/>
    </location>
</feature>
<feature type="chain" id="PRO_5012325448" description="ATP-binding Cassette (ABC) Superfamily" evidence="2">
    <location>
        <begin position="24"/>
        <end position="173"/>
    </location>
</feature>
<dbReference type="STRING" id="74557.A0A1V9YNU5"/>
<dbReference type="EMBL" id="JNBS01003416">
    <property type="protein sequence ID" value="OQR87379.1"/>
    <property type="molecule type" value="Genomic_DNA"/>
</dbReference>
<dbReference type="PANTHER" id="PTHR43394:SF15">
    <property type="entry name" value="ALPHA-FACTOR-TRANSPORTING ATPASE"/>
    <property type="match status" value="1"/>
</dbReference>
<dbReference type="Proteomes" id="UP000243217">
    <property type="component" value="Unassembled WGS sequence"/>
</dbReference>
<comment type="caution">
    <text evidence="3">The sequence shown here is derived from an EMBL/GenBank/DDBJ whole genome shotgun (WGS) entry which is preliminary data.</text>
</comment>
<accession>A0A1V9YNU5</accession>
<evidence type="ECO:0000313" key="3">
    <source>
        <dbReference type="EMBL" id="OQR87379.1"/>
    </source>
</evidence>
<dbReference type="AlphaFoldDB" id="A0A1V9YNU5"/>
<protein>
    <recommendedName>
        <fullName evidence="5">ATP-binding Cassette (ABC) Superfamily</fullName>
    </recommendedName>
</protein>
<evidence type="ECO:0000256" key="1">
    <source>
        <dbReference type="SAM" id="MobiDB-lite"/>
    </source>
</evidence>
<keyword evidence="4" id="KW-1185">Reference proteome</keyword>
<evidence type="ECO:0008006" key="5">
    <source>
        <dbReference type="Google" id="ProtNLM"/>
    </source>
</evidence>
<proteinExistence type="predicted"/>